<dbReference type="GO" id="GO:0007018">
    <property type="term" value="P:microtubule-based movement"/>
    <property type="evidence" value="ECO:0007669"/>
    <property type="project" value="InterPro"/>
</dbReference>
<dbReference type="GO" id="GO:0005930">
    <property type="term" value="C:axoneme"/>
    <property type="evidence" value="ECO:0007669"/>
    <property type="project" value="UniProtKB-SubCell"/>
</dbReference>
<evidence type="ECO:0000259" key="13">
    <source>
        <dbReference type="Pfam" id="PF03028"/>
    </source>
</evidence>
<comment type="caution">
    <text evidence="15">The sequence shown here is derived from an EMBL/GenBank/DDBJ whole genome shotgun (WGS) entry which is preliminary data.</text>
</comment>
<dbReference type="GO" id="GO:0051959">
    <property type="term" value="F:dynein light intermediate chain binding"/>
    <property type="evidence" value="ECO:0007669"/>
    <property type="project" value="InterPro"/>
</dbReference>
<evidence type="ECO:0000256" key="6">
    <source>
        <dbReference type="ARBA" id="ARBA00022840"/>
    </source>
</evidence>
<evidence type="ECO:0000256" key="11">
    <source>
        <dbReference type="ARBA" id="ARBA00023212"/>
    </source>
</evidence>
<comment type="subcellular location">
    <subcellularLocation>
        <location evidence="1">Cytoplasm</location>
        <location evidence="1">Cytoskeleton</location>
        <location evidence="1">Cilium axoneme</location>
    </subcellularLocation>
</comment>
<evidence type="ECO:0000256" key="2">
    <source>
        <dbReference type="ARBA" id="ARBA00008887"/>
    </source>
</evidence>
<keyword evidence="5" id="KW-0547">Nucleotide-binding</keyword>
<sequence length="554" mass="62658">MLENIGETVDAVLEPLLGRVLIRKGKVLKIGDREIDFHPSFRLLLQTKLANPHYQPEMQAQCTLINFTVTKDGLEEQLLGEVVKAERPDLESLRAGLTKQQNDFKITLKTLEDDLLKRLSSAGPDILSDSALVINLETTKKTAADIELKVEEGKITSVKIDEARDRYRRAAARASLLYFILNEIYKINPMYQFSLKAYSVVFKEALARAEPAEDLEGRVKSLLDSITFSVFVYTSRGLFERDKLVFLFLVTLQILQCDGKVDARELDFLLKYAVAPEVSPFPWLSNNSWGGIIALSKMDAFENLDKEIEGAVKRWQKYTDGEAPERDKLPGDWKNKTPLQRLCIMRALRADRMSYASSAFCEENLGTKYVEARTPPLEKSYEESNCYTAMFFILSAGVDPLKVSENRLLVYTIDIYGKYSVDLEKLGRKLGFSTDKKNFHIVSLGQGQEIVAEEAMGVSSVNGHWVILQNIHLVAKWLATLEKKMEETFDNPLPEYRLYLSAEPAADASYHIIPQGILESAIKITNEPPIGMWANLHKTFSKLQSESDSWTSNS</sequence>
<evidence type="ECO:0000256" key="10">
    <source>
        <dbReference type="ARBA" id="ARBA00023175"/>
    </source>
</evidence>
<evidence type="ECO:0000256" key="12">
    <source>
        <dbReference type="ARBA" id="ARBA00023273"/>
    </source>
</evidence>
<keyword evidence="9" id="KW-0969">Cilium</keyword>
<dbReference type="Gene3D" id="1.10.8.1220">
    <property type="match status" value="1"/>
</dbReference>
<evidence type="ECO:0000256" key="8">
    <source>
        <dbReference type="ARBA" id="ARBA00023054"/>
    </source>
</evidence>
<dbReference type="GO" id="GO:0005874">
    <property type="term" value="C:microtubule"/>
    <property type="evidence" value="ECO:0007669"/>
    <property type="project" value="UniProtKB-KW"/>
</dbReference>
<evidence type="ECO:0000313" key="15">
    <source>
        <dbReference type="EMBL" id="KOB71737.1"/>
    </source>
</evidence>
<dbReference type="AlphaFoldDB" id="A0A0L7L8A8"/>
<dbReference type="InterPro" id="IPR026983">
    <property type="entry name" value="DHC"/>
</dbReference>
<evidence type="ECO:0000256" key="4">
    <source>
        <dbReference type="ARBA" id="ARBA00022701"/>
    </source>
</evidence>
<feature type="domain" description="Dynein heavy chain region D6 P-loop" evidence="13">
    <location>
        <begin position="421"/>
        <end position="525"/>
    </location>
</feature>
<accession>A0A0L7L8A8</accession>
<dbReference type="STRING" id="104452.A0A0L7L8A8"/>
<dbReference type="Gene3D" id="3.40.50.300">
    <property type="entry name" value="P-loop containing nucleotide triphosphate hydrolases"/>
    <property type="match status" value="2"/>
</dbReference>
<dbReference type="PANTHER" id="PTHR22878:SF63">
    <property type="entry name" value="DYNEIN AXONEMAL HEAVY CHAIN 10"/>
    <property type="match status" value="1"/>
</dbReference>
<evidence type="ECO:0000256" key="7">
    <source>
        <dbReference type="ARBA" id="ARBA00023017"/>
    </source>
</evidence>
<comment type="similarity">
    <text evidence="2">Belongs to the dynein heavy chain family.</text>
</comment>
<dbReference type="Proteomes" id="UP000037510">
    <property type="component" value="Unassembled WGS sequence"/>
</dbReference>
<dbReference type="InterPro" id="IPR035706">
    <property type="entry name" value="AAA_9"/>
</dbReference>
<dbReference type="GO" id="GO:0008569">
    <property type="term" value="F:minus-end-directed microtubule motor activity"/>
    <property type="evidence" value="ECO:0007669"/>
    <property type="project" value="InterPro"/>
</dbReference>
<dbReference type="FunFam" id="1.10.8.1220:FF:000001">
    <property type="entry name" value="Dynein axonemal heavy chain 5"/>
    <property type="match status" value="1"/>
</dbReference>
<dbReference type="InterPro" id="IPR027417">
    <property type="entry name" value="P-loop_NTPase"/>
</dbReference>
<dbReference type="EMBL" id="JTDY01002286">
    <property type="protein sequence ID" value="KOB71737.1"/>
    <property type="molecule type" value="Genomic_DNA"/>
</dbReference>
<protein>
    <submittedName>
        <fullName evidence="15">Dynein heavy chain</fullName>
    </submittedName>
</protein>
<proteinExistence type="inferred from homology"/>
<keyword evidence="3" id="KW-0963">Cytoplasm</keyword>
<keyword evidence="4" id="KW-0493">Microtubule</keyword>
<keyword evidence="11" id="KW-0206">Cytoskeleton</keyword>
<evidence type="ECO:0000313" key="16">
    <source>
        <dbReference type="Proteomes" id="UP000037510"/>
    </source>
</evidence>
<keyword evidence="12" id="KW-0966">Cell projection</keyword>
<dbReference type="GO" id="GO:0045505">
    <property type="term" value="F:dynein intermediate chain binding"/>
    <property type="evidence" value="ECO:0007669"/>
    <property type="project" value="InterPro"/>
</dbReference>
<keyword evidence="8" id="KW-0175">Coiled coil</keyword>
<dbReference type="Pfam" id="PF12781">
    <property type="entry name" value="AAA_9"/>
    <property type="match status" value="1"/>
</dbReference>
<dbReference type="Pfam" id="PF03028">
    <property type="entry name" value="Dynein_heavy"/>
    <property type="match status" value="1"/>
</dbReference>
<evidence type="ECO:0000256" key="5">
    <source>
        <dbReference type="ARBA" id="ARBA00022741"/>
    </source>
</evidence>
<dbReference type="PANTHER" id="PTHR22878">
    <property type="entry name" value="DYNEIN HEAVY CHAIN 6, AXONEMAL-LIKE-RELATED"/>
    <property type="match status" value="1"/>
</dbReference>
<keyword evidence="7" id="KW-0243">Dynein</keyword>
<organism evidence="15 16">
    <name type="scientific">Operophtera brumata</name>
    <name type="common">Winter moth</name>
    <name type="synonym">Phalaena brumata</name>
    <dbReference type="NCBI Taxonomy" id="104452"/>
    <lineage>
        <taxon>Eukaryota</taxon>
        <taxon>Metazoa</taxon>
        <taxon>Ecdysozoa</taxon>
        <taxon>Arthropoda</taxon>
        <taxon>Hexapoda</taxon>
        <taxon>Insecta</taxon>
        <taxon>Pterygota</taxon>
        <taxon>Neoptera</taxon>
        <taxon>Endopterygota</taxon>
        <taxon>Lepidoptera</taxon>
        <taxon>Glossata</taxon>
        <taxon>Ditrysia</taxon>
        <taxon>Geometroidea</taxon>
        <taxon>Geometridae</taxon>
        <taxon>Larentiinae</taxon>
        <taxon>Operophtera</taxon>
    </lineage>
</organism>
<feature type="domain" description="Dynein heavy chain ATP-binding dynein motor region" evidence="14">
    <location>
        <begin position="1"/>
        <end position="146"/>
    </location>
</feature>
<evidence type="ECO:0000256" key="9">
    <source>
        <dbReference type="ARBA" id="ARBA00023069"/>
    </source>
</evidence>
<dbReference type="Gene3D" id="6.10.140.1060">
    <property type="match status" value="1"/>
</dbReference>
<keyword evidence="16" id="KW-1185">Reference proteome</keyword>
<evidence type="ECO:0000256" key="1">
    <source>
        <dbReference type="ARBA" id="ARBA00004430"/>
    </source>
</evidence>
<dbReference type="GO" id="GO:0030286">
    <property type="term" value="C:dynein complex"/>
    <property type="evidence" value="ECO:0007669"/>
    <property type="project" value="UniProtKB-KW"/>
</dbReference>
<dbReference type="GO" id="GO:0005524">
    <property type="term" value="F:ATP binding"/>
    <property type="evidence" value="ECO:0007669"/>
    <property type="project" value="UniProtKB-KW"/>
</dbReference>
<gene>
    <name evidence="15" type="ORF">OBRU01_13270</name>
</gene>
<keyword evidence="6" id="KW-0067">ATP-binding</keyword>
<name>A0A0L7L8A8_OPEBR</name>
<evidence type="ECO:0000256" key="3">
    <source>
        <dbReference type="ARBA" id="ARBA00022490"/>
    </source>
</evidence>
<evidence type="ECO:0000259" key="14">
    <source>
        <dbReference type="Pfam" id="PF12781"/>
    </source>
</evidence>
<reference evidence="15 16" key="1">
    <citation type="journal article" date="2015" name="Genome Biol. Evol.">
        <title>The genome of winter moth (Operophtera brumata) provides a genomic perspective on sexual dimorphism and phenology.</title>
        <authorList>
            <person name="Derks M.F."/>
            <person name="Smit S."/>
            <person name="Salis L."/>
            <person name="Schijlen E."/>
            <person name="Bossers A."/>
            <person name="Mateman C."/>
            <person name="Pijl A.S."/>
            <person name="de Ridder D."/>
            <person name="Groenen M.A."/>
            <person name="Visser M.E."/>
            <person name="Megens H.J."/>
        </authorList>
    </citation>
    <scope>NUCLEOTIDE SEQUENCE [LARGE SCALE GENOMIC DNA]</scope>
    <source>
        <strain evidence="15">WM2013NL</strain>
        <tissue evidence="15">Head and thorax</tissue>
    </source>
</reference>
<keyword evidence="10" id="KW-0505">Motor protein</keyword>
<dbReference type="InterPro" id="IPR004273">
    <property type="entry name" value="Dynein_heavy_D6_P-loop"/>
</dbReference>